<dbReference type="GeneID" id="28838682"/>
<dbReference type="Proteomes" id="UP000091956">
    <property type="component" value="Unassembled WGS sequence"/>
</dbReference>
<reference evidence="2" key="2">
    <citation type="journal article" date="2018" name="Nat. Commun.">
        <title>Extreme sensitivity to ultraviolet light in the fungal pathogen causing white-nose syndrome of bats.</title>
        <authorList>
            <person name="Palmer J.M."/>
            <person name="Drees K.P."/>
            <person name="Foster J.T."/>
            <person name="Lindner D.L."/>
        </authorList>
    </citation>
    <scope>NUCLEOTIDE SEQUENCE [LARGE SCALE GENOMIC DNA]</scope>
    <source>
        <strain evidence="2">UAMH 10579</strain>
    </source>
</reference>
<dbReference type="EMBL" id="KV460227">
    <property type="protein sequence ID" value="OBT96623.1"/>
    <property type="molecule type" value="Genomic_DNA"/>
</dbReference>
<name>A0A1B8GLA6_9PEZI</name>
<sequence length="355" mass="40291">MAPRSRFYKTALWRYDSDELARIAIQAAPILIMPAICDTFLPIAPYNVDANTISVEQFVRVEVPDYTDNIDLSFALRTAFLEAYNPLQEQILAITSIESSVLLPQFKGIIRTPDIAEPAFKGIITNLELLAIVRHNHNEYMGFMNRVSRGPAPNQDILRVIFSLADINHFCSRSPFQCEQISGFYASWSARLDLATVYKNYLRLDYPDCKDVSVYFGCPERARELDPQEEEQSKANGFRAVMEIRDRSRLRSHLDLVCKSELFDDHVMGMMSDVRSSMAHHITYLGMAIFQCGLSETEGKEAIEKCVDLRDALRKIVLELPLAGKIVRHPDVIKSLGRCLLDSGLSWVLFLDDTA</sequence>
<reference evidence="1 2" key="1">
    <citation type="submission" date="2016-03" db="EMBL/GenBank/DDBJ databases">
        <title>Comparative genomics of Pseudogymnoascus destructans, the fungus causing white-nose syndrome of bats.</title>
        <authorList>
            <person name="Palmer J.M."/>
            <person name="Drees K.P."/>
            <person name="Foster J.T."/>
            <person name="Lindner D.L."/>
        </authorList>
    </citation>
    <scope>NUCLEOTIDE SEQUENCE [LARGE SCALE GENOMIC DNA]</scope>
    <source>
        <strain evidence="1 2">UAMH 10579</strain>
    </source>
</reference>
<proteinExistence type="predicted"/>
<accession>A0A1B8GLA6</accession>
<gene>
    <name evidence="1" type="ORF">VE01_05296</name>
</gene>
<dbReference type="RefSeq" id="XP_018130356.1">
    <property type="nucleotide sequence ID" value="XM_018274761.2"/>
</dbReference>
<keyword evidence="2" id="KW-1185">Reference proteome</keyword>
<dbReference type="OrthoDB" id="10376192at2759"/>
<organism evidence="1 2">
    <name type="scientific">Pseudogymnoascus verrucosus</name>
    <dbReference type="NCBI Taxonomy" id="342668"/>
    <lineage>
        <taxon>Eukaryota</taxon>
        <taxon>Fungi</taxon>
        <taxon>Dikarya</taxon>
        <taxon>Ascomycota</taxon>
        <taxon>Pezizomycotina</taxon>
        <taxon>Leotiomycetes</taxon>
        <taxon>Thelebolales</taxon>
        <taxon>Thelebolaceae</taxon>
        <taxon>Pseudogymnoascus</taxon>
    </lineage>
</organism>
<dbReference type="AlphaFoldDB" id="A0A1B8GLA6"/>
<evidence type="ECO:0000313" key="2">
    <source>
        <dbReference type="Proteomes" id="UP000091956"/>
    </source>
</evidence>
<protein>
    <submittedName>
        <fullName evidence="1">Uncharacterized protein</fullName>
    </submittedName>
</protein>
<evidence type="ECO:0000313" key="1">
    <source>
        <dbReference type="EMBL" id="OBT96623.1"/>
    </source>
</evidence>